<protein>
    <submittedName>
        <fullName evidence="1">Uncharacterized protein</fullName>
    </submittedName>
</protein>
<gene>
    <name evidence="1" type="ORF">QQS39_08115</name>
</gene>
<organism evidence="1 2">
    <name type="scientific">Proteus appendicitidis</name>
    <dbReference type="NCBI Taxonomy" id="3034648"/>
    <lineage>
        <taxon>Bacteria</taxon>
        <taxon>Pseudomonadati</taxon>
        <taxon>Pseudomonadota</taxon>
        <taxon>Gammaproteobacteria</taxon>
        <taxon>Enterobacterales</taxon>
        <taxon>Morganellaceae</taxon>
        <taxon>Proteus</taxon>
    </lineage>
</organism>
<sequence length="231" mass="25899">MDRAFYEYVGYDKDEELVKHHVNYLRAQGVNSRGGGFDFFSLLTGIGVSVASQVLKGKKKTAELKKVRTTPLDIRLNNCTDSPIIISSVNSPYSHNLDGILVLPSSQSTITLHFPYTLKDEHMSESAYVGLAFGSGENYTYFNLEFQASFRFSNHSDKNPQGSFRVSKIEVSDLENKKGENYFGQNGNSSELKLYKMNYLANMMKQITVVTASSLDFESPLSITFYDSVRG</sequence>
<dbReference type="Proteomes" id="UP001226651">
    <property type="component" value="Chromosome"/>
</dbReference>
<proteinExistence type="predicted"/>
<accession>A0ABY8YBY0</accession>
<name>A0ABY8YBY0_9GAMM</name>
<dbReference type="EMBL" id="CP127389">
    <property type="protein sequence ID" value="WIV89955.1"/>
    <property type="molecule type" value="Genomic_DNA"/>
</dbReference>
<evidence type="ECO:0000313" key="1">
    <source>
        <dbReference type="EMBL" id="WIV89955.1"/>
    </source>
</evidence>
<keyword evidence="2" id="KW-1185">Reference proteome</keyword>
<evidence type="ECO:0000313" key="2">
    <source>
        <dbReference type="Proteomes" id="UP001226651"/>
    </source>
</evidence>
<dbReference type="RefSeq" id="WP_285805708.1">
    <property type="nucleotide sequence ID" value="NZ_CP127389.1"/>
</dbReference>
<reference evidence="1 2" key="1">
    <citation type="submission" date="2023-06" db="EMBL/GenBank/DDBJ databases">
        <title>Proteus appendicitidis sp. nov., isolated from the appendiceal pus of an appendicitis patient in Yongzhou, China.</title>
        <authorList>
            <person name="Cai X."/>
        </authorList>
    </citation>
    <scope>NUCLEOTIDE SEQUENCE [LARGE SCALE GENOMIC DNA]</scope>
    <source>
        <strain evidence="1 2">HZ0627</strain>
    </source>
</reference>